<dbReference type="InterPro" id="IPR036291">
    <property type="entry name" value="NAD(P)-bd_dom_sf"/>
</dbReference>
<evidence type="ECO:0000259" key="3">
    <source>
        <dbReference type="PROSITE" id="PS51201"/>
    </source>
</evidence>
<dbReference type="GO" id="GO:0006813">
    <property type="term" value="P:potassium ion transport"/>
    <property type="evidence" value="ECO:0007669"/>
    <property type="project" value="InterPro"/>
</dbReference>
<sequence length="340" mass="38422">MLQYVTRIYFKAPVLLRLFFIVVLIILTFGFILYRLEPHTFPDYFDAVWWAVITAATIGYGDYVPSTLPGRAATILLVIFGIGFVTYFFTNLAASSIAERKSWRKGTLPSHFKNHYIVVGWNERSKQFVQQMKRIYPERPILLIDYSLNESPFFNEKGTQFIKGNPTFEETLLKAGLKDARALVITAEKETPEQSADAQTILTLLAAKHSSANIYTAAEILTPEQISNAKHAGADEIIASNFISSLLMTESLEKQGIAETMITLLDAERSPYLLSVTCPDDWVGKTFEDISRIARQEEDLILGLSGNGKTLLNPPRETRVQEDYSLFILTSQSKWRDSKN</sequence>
<dbReference type="InterPro" id="IPR013099">
    <property type="entry name" value="K_chnl_dom"/>
</dbReference>
<keyword evidence="4" id="KW-0813">Transport</keyword>
<evidence type="ECO:0000313" key="5">
    <source>
        <dbReference type="Proteomes" id="UP000199516"/>
    </source>
</evidence>
<dbReference type="SUPFAM" id="SSF81324">
    <property type="entry name" value="Voltage-gated potassium channels"/>
    <property type="match status" value="1"/>
</dbReference>
<dbReference type="GO" id="GO:0034220">
    <property type="term" value="P:monoatomic ion transmembrane transport"/>
    <property type="evidence" value="ECO:0007669"/>
    <property type="project" value="UniProtKB-KW"/>
</dbReference>
<protein>
    <submittedName>
        <fullName evidence="4">Voltage-gated potassium channel</fullName>
    </submittedName>
</protein>
<keyword evidence="4" id="KW-0406">Ion transport</keyword>
<dbReference type="OrthoDB" id="9785285at2"/>
<gene>
    <name evidence="4" type="ORF">SAMN05192532_106186</name>
</gene>
<keyword evidence="2" id="KW-0812">Transmembrane</keyword>
<comment type="subcellular location">
    <subcellularLocation>
        <location evidence="1">Cell membrane</location>
        <topology evidence="1">Multi-pass membrane protein</topology>
    </subcellularLocation>
</comment>
<accession>A0A1I2EQF2</accession>
<feature type="transmembrane region" description="Helical" evidence="2">
    <location>
        <begin position="41"/>
        <end position="60"/>
    </location>
</feature>
<dbReference type="GO" id="GO:0005886">
    <property type="term" value="C:plasma membrane"/>
    <property type="evidence" value="ECO:0007669"/>
    <property type="project" value="UniProtKB-SubCell"/>
</dbReference>
<keyword evidence="5" id="KW-1185">Reference proteome</keyword>
<dbReference type="Proteomes" id="UP000199516">
    <property type="component" value="Unassembled WGS sequence"/>
</dbReference>
<feature type="transmembrane region" description="Helical" evidence="2">
    <location>
        <begin position="14"/>
        <end position="34"/>
    </location>
</feature>
<dbReference type="InterPro" id="IPR003148">
    <property type="entry name" value="RCK_N"/>
</dbReference>
<dbReference type="Gene3D" id="1.10.287.70">
    <property type="match status" value="1"/>
</dbReference>
<organism evidence="4 5">
    <name type="scientific">Alteribacillus iranensis</name>
    <dbReference type="NCBI Taxonomy" id="930128"/>
    <lineage>
        <taxon>Bacteria</taxon>
        <taxon>Bacillati</taxon>
        <taxon>Bacillota</taxon>
        <taxon>Bacilli</taxon>
        <taxon>Bacillales</taxon>
        <taxon>Bacillaceae</taxon>
        <taxon>Alteribacillus</taxon>
    </lineage>
</organism>
<dbReference type="EMBL" id="FONT01000006">
    <property type="protein sequence ID" value="SFE95059.1"/>
    <property type="molecule type" value="Genomic_DNA"/>
</dbReference>
<name>A0A1I2EQF2_9BACI</name>
<keyword evidence="2" id="KW-1133">Transmembrane helix</keyword>
<dbReference type="PANTHER" id="PTHR43833">
    <property type="entry name" value="POTASSIUM CHANNEL PROTEIN 2-RELATED-RELATED"/>
    <property type="match status" value="1"/>
</dbReference>
<reference evidence="4 5" key="1">
    <citation type="submission" date="2016-10" db="EMBL/GenBank/DDBJ databases">
        <authorList>
            <person name="de Groot N.N."/>
        </authorList>
    </citation>
    <scope>NUCLEOTIDE SEQUENCE [LARGE SCALE GENOMIC DNA]</scope>
    <source>
        <strain evidence="4 5">DSM 23995</strain>
    </source>
</reference>
<evidence type="ECO:0000313" key="4">
    <source>
        <dbReference type="EMBL" id="SFE95059.1"/>
    </source>
</evidence>
<dbReference type="InterPro" id="IPR050721">
    <property type="entry name" value="Trk_Ktr_HKT_K-transport"/>
</dbReference>
<dbReference type="AlphaFoldDB" id="A0A1I2EQF2"/>
<keyword evidence="4" id="KW-0407">Ion channel</keyword>
<dbReference type="RefSeq" id="WP_143083234.1">
    <property type="nucleotide sequence ID" value="NZ_FONT01000006.1"/>
</dbReference>
<dbReference type="PROSITE" id="PS51201">
    <property type="entry name" value="RCK_N"/>
    <property type="match status" value="1"/>
</dbReference>
<dbReference type="Pfam" id="PF07885">
    <property type="entry name" value="Ion_trans_2"/>
    <property type="match status" value="1"/>
</dbReference>
<evidence type="ECO:0000256" key="2">
    <source>
        <dbReference type="SAM" id="Phobius"/>
    </source>
</evidence>
<dbReference type="PANTHER" id="PTHR43833:SF9">
    <property type="entry name" value="POTASSIUM CHANNEL PROTEIN YUGO-RELATED"/>
    <property type="match status" value="1"/>
</dbReference>
<dbReference type="Gene3D" id="3.40.50.720">
    <property type="entry name" value="NAD(P)-binding Rossmann-like Domain"/>
    <property type="match status" value="1"/>
</dbReference>
<feature type="domain" description="RCK N-terminal" evidence="3">
    <location>
        <begin position="113"/>
        <end position="239"/>
    </location>
</feature>
<dbReference type="Pfam" id="PF02254">
    <property type="entry name" value="TrkA_N"/>
    <property type="match status" value="1"/>
</dbReference>
<dbReference type="STRING" id="930128.SAMN05192532_106186"/>
<proteinExistence type="predicted"/>
<evidence type="ECO:0000256" key="1">
    <source>
        <dbReference type="ARBA" id="ARBA00004651"/>
    </source>
</evidence>
<dbReference type="SUPFAM" id="SSF51735">
    <property type="entry name" value="NAD(P)-binding Rossmann-fold domains"/>
    <property type="match status" value="1"/>
</dbReference>
<feature type="transmembrane region" description="Helical" evidence="2">
    <location>
        <begin position="72"/>
        <end position="94"/>
    </location>
</feature>
<keyword evidence="2" id="KW-0472">Membrane</keyword>